<dbReference type="InterPro" id="IPR012349">
    <property type="entry name" value="Split_barrel_FMN-bd"/>
</dbReference>
<gene>
    <name evidence="2" type="ordered locus">Desal_1845</name>
</gene>
<feature type="domain" description="Flavin reductase like" evidence="1">
    <location>
        <begin position="33"/>
        <end position="128"/>
    </location>
</feature>
<name>C6BU98_MARSD</name>
<protein>
    <recommendedName>
        <fullName evidence="1">Flavin reductase like domain-containing protein</fullName>
    </recommendedName>
</protein>
<dbReference type="GO" id="GO:0016646">
    <property type="term" value="F:oxidoreductase activity, acting on the CH-NH group of donors, NAD or NADP as acceptor"/>
    <property type="evidence" value="ECO:0007669"/>
    <property type="project" value="UniProtKB-ARBA"/>
</dbReference>
<dbReference type="STRING" id="526222.Desal_1845"/>
<dbReference type="Gene3D" id="2.30.110.10">
    <property type="entry name" value="Electron Transport, Fmn-binding Protein, Chain A"/>
    <property type="match status" value="1"/>
</dbReference>
<reference evidence="2 3" key="1">
    <citation type="submission" date="2009-06" db="EMBL/GenBank/DDBJ databases">
        <title>Complete sequence of Desulfovibrio salexigens DSM 2638.</title>
        <authorList>
            <consortium name="US DOE Joint Genome Institute"/>
            <person name="Lucas S."/>
            <person name="Copeland A."/>
            <person name="Lapidus A."/>
            <person name="Glavina del Rio T."/>
            <person name="Tice H."/>
            <person name="Bruce D."/>
            <person name="Goodwin L."/>
            <person name="Pitluck S."/>
            <person name="Munk A.C."/>
            <person name="Brettin T."/>
            <person name="Detter J.C."/>
            <person name="Han C."/>
            <person name="Tapia R."/>
            <person name="Larimer F."/>
            <person name="Land M."/>
            <person name="Hauser L."/>
            <person name="Kyrpides N."/>
            <person name="Anderson I."/>
            <person name="Wall J.D."/>
            <person name="Arkin A.P."/>
            <person name="Dehal P."/>
            <person name="Chivian D."/>
            <person name="Giles B."/>
            <person name="Hazen T.C."/>
        </authorList>
    </citation>
    <scope>NUCLEOTIDE SEQUENCE [LARGE SCALE GENOMIC DNA]</scope>
    <source>
        <strain evidence="3">ATCC 14822 / DSM 2638 / NCIMB 8403 / VKM B-1763</strain>
    </source>
</reference>
<dbReference type="KEGG" id="dsa:Desal_1845"/>
<evidence type="ECO:0000313" key="2">
    <source>
        <dbReference type="EMBL" id="ACS79907.1"/>
    </source>
</evidence>
<accession>C6BU98</accession>
<dbReference type="eggNOG" id="COG1853">
    <property type="taxonomic scope" value="Bacteria"/>
</dbReference>
<evidence type="ECO:0000313" key="3">
    <source>
        <dbReference type="Proteomes" id="UP000002601"/>
    </source>
</evidence>
<dbReference type="HOGENOM" id="CLU_1624439_0_0_7"/>
<dbReference type="EMBL" id="CP001649">
    <property type="protein sequence ID" value="ACS79907.1"/>
    <property type="molecule type" value="Genomic_DNA"/>
</dbReference>
<proteinExistence type="predicted"/>
<organism evidence="2 3">
    <name type="scientific">Maridesulfovibrio salexigens (strain ATCC 14822 / DSM 2638 / NCIMB 8403 / VKM B-1763)</name>
    <name type="common">Desulfovibrio salexigens</name>
    <dbReference type="NCBI Taxonomy" id="526222"/>
    <lineage>
        <taxon>Bacteria</taxon>
        <taxon>Pseudomonadati</taxon>
        <taxon>Thermodesulfobacteriota</taxon>
        <taxon>Desulfovibrionia</taxon>
        <taxon>Desulfovibrionales</taxon>
        <taxon>Desulfovibrionaceae</taxon>
        <taxon>Maridesulfovibrio</taxon>
    </lineage>
</organism>
<dbReference type="AlphaFoldDB" id="C6BU98"/>
<dbReference type="RefSeq" id="WP_015851723.1">
    <property type="nucleotide sequence ID" value="NC_012881.1"/>
</dbReference>
<dbReference type="SUPFAM" id="SSF50475">
    <property type="entry name" value="FMN-binding split barrel"/>
    <property type="match status" value="1"/>
</dbReference>
<dbReference type="GO" id="GO:0010181">
    <property type="term" value="F:FMN binding"/>
    <property type="evidence" value="ECO:0007669"/>
    <property type="project" value="InterPro"/>
</dbReference>
<evidence type="ECO:0000259" key="1">
    <source>
        <dbReference type="Pfam" id="PF01613"/>
    </source>
</evidence>
<dbReference type="OrthoDB" id="9835178at2"/>
<dbReference type="InterPro" id="IPR002563">
    <property type="entry name" value="Flavin_Rdtase-like_dom"/>
</dbReference>
<dbReference type="Pfam" id="PF01613">
    <property type="entry name" value="Flavin_Reduct"/>
    <property type="match status" value="1"/>
</dbReference>
<dbReference type="Proteomes" id="UP000002601">
    <property type="component" value="Chromosome"/>
</dbReference>
<sequence>MGIAHTLFGGHVDGRPDYLPLVAKPRINSKLSLVAIEIDKGSELHARIMEEAEFSLNIFSGKVLDCLGLETSLSDKNKCCDGRCVSFYGESGAAPMLEVAPLALECRIYETVDLNKSSFVMAEITSSWSKGVCLKEKCPLPTVEAQSILLSDMKGRMDIVPVV</sequence>
<keyword evidence="3" id="KW-1185">Reference proteome</keyword>